<keyword evidence="3" id="KW-1185">Reference proteome</keyword>
<accession>A0ABS0L8B2</accession>
<organism evidence="2 3">
    <name type="scientific">Hymenobacter guriensis</name>
    <dbReference type="NCBI Taxonomy" id="2793065"/>
    <lineage>
        <taxon>Bacteria</taxon>
        <taxon>Pseudomonadati</taxon>
        <taxon>Bacteroidota</taxon>
        <taxon>Cytophagia</taxon>
        <taxon>Cytophagales</taxon>
        <taxon>Hymenobacteraceae</taxon>
        <taxon>Hymenobacter</taxon>
    </lineage>
</organism>
<protein>
    <recommendedName>
        <fullName evidence="4">Outer membrane protein beta-barrel domain-containing protein</fullName>
    </recommendedName>
</protein>
<feature type="signal peptide" evidence="1">
    <location>
        <begin position="1"/>
        <end position="25"/>
    </location>
</feature>
<sequence length="221" mass="24016">MPTSTSLYAAGLTALLLLPATVVLAQQPSEPASRWHVGLAPVLEFRAFVVDHESHGSYLLGGTGYGAYSLTPNLTVQAGVFHGRGGTLDDNFADDGTPKYVPVSYKEQVWGVPLTLRYLLSKPERRFQVAGLLGVSVYHIQQTRTNNILRTDVSSGGWQPYVTKARAVNGYLNFGLDFRYAVSPRWSVVTDLTANMVMKQIGYYGIGPGASGALGLEYTFH</sequence>
<evidence type="ECO:0000256" key="1">
    <source>
        <dbReference type="SAM" id="SignalP"/>
    </source>
</evidence>
<dbReference type="EMBL" id="JADWYK010000026">
    <property type="protein sequence ID" value="MBG8556390.1"/>
    <property type="molecule type" value="Genomic_DNA"/>
</dbReference>
<proteinExistence type="predicted"/>
<evidence type="ECO:0000313" key="3">
    <source>
        <dbReference type="Proteomes" id="UP000601099"/>
    </source>
</evidence>
<name>A0ABS0L8B2_9BACT</name>
<gene>
    <name evidence="2" type="ORF">I5L79_22780</name>
</gene>
<evidence type="ECO:0008006" key="4">
    <source>
        <dbReference type="Google" id="ProtNLM"/>
    </source>
</evidence>
<evidence type="ECO:0000313" key="2">
    <source>
        <dbReference type="EMBL" id="MBG8556390.1"/>
    </source>
</evidence>
<comment type="caution">
    <text evidence="2">The sequence shown here is derived from an EMBL/GenBank/DDBJ whole genome shotgun (WGS) entry which is preliminary data.</text>
</comment>
<feature type="chain" id="PRO_5045441765" description="Outer membrane protein beta-barrel domain-containing protein" evidence="1">
    <location>
        <begin position="26"/>
        <end position="221"/>
    </location>
</feature>
<keyword evidence="1" id="KW-0732">Signal</keyword>
<reference evidence="2 3" key="1">
    <citation type="submission" date="2020-11" db="EMBL/GenBank/DDBJ databases">
        <title>Hymenobacter sp.</title>
        <authorList>
            <person name="Kim M.K."/>
        </authorList>
    </citation>
    <scope>NUCLEOTIDE SEQUENCE [LARGE SCALE GENOMIC DNA]</scope>
    <source>
        <strain evidence="2 3">BT594</strain>
    </source>
</reference>
<dbReference type="Proteomes" id="UP000601099">
    <property type="component" value="Unassembled WGS sequence"/>
</dbReference>
<dbReference type="RefSeq" id="WP_196957408.1">
    <property type="nucleotide sequence ID" value="NZ_JADWYK010000026.1"/>
</dbReference>